<evidence type="ECO:0000313" key="10">
    <source>
        <dbReference type="Proteomes" id="UP000604825"/>
    </source>
</evidence>
<dbReference type="PANTHER" id="PTHR15486">
    <property type="entry name" value="ANCIENT UBIQUITOUS PROTEIN"/>
    <property type="match status" value="1"/>
</dbReference>
<comment type="caution">
    <text evidence="9">The sequence shown here is derived from an EMBL/GenBank/DDBJ whole genome shotgun (WGS) entry which is preliminary data.</text>
</comment>
<evidence type="ECO:0000256" key="5">
    <source>
        <dbReference type="ARBA" id="ARBA00022989"/>
    </source>
</evidence>
<keyword evidence="5 7" id="KW-1133">Transmembrane helix</keyword>
<dbReference type="EMBL" id="CAJGYO010000017">
    <property type="protein sequence ID" value="CAD6333162.1"/>
    <property type="molecule type" value="Genomic_DNA"/>
</dbReference>
<comment type="subcellular location">
    <subcellularLocation>
        <location evidence="1">Membrane</location>
    </subcellularLocation>
</comment>
<evidence type="ECO:0000259" key="8">
    <source>
        <dbReference type="Pfam" id="PF23270"/>
    </source>
</evidence>
<organism evidence="9 10">
    <name type="scientific">Miscanthus lutarioriparius</name>
    <dbReference type="NCBI Taxonomy" id="422564"/>
    <lineage>
        <taxon>Eukaryota</taxon>
        <taxon>Viridiplantae</taxon>
        <taxon>Streptophyta</taxon>
        <taxon>Embryophyta</taxon>
        <taxon>Tracheophyta</taxon>
        <taxon>Spermatophyta</taxon>
        <taxon>Magnoliopsida</taxon>
        <taxon>Liliopsida</taxon>
        <taxon>Poales</taxon>
        <taxon>Poaceae</taxon>
        <taxon>PACMAD clade</taxon>
        <taxon>Panicoideae</taxon>
        <taxon>Andropogonodae</taxon>
        <taxon>Andropogoneae</taxon>
        <taxon>Saccharinae</taxon>
        <taxon>Miscanthus</taxon>
    </lineage>
</organism>
<reference evidence="9" key="1">
    <citation type="submission" date="2020-10" db="EMBL/GenBank/DDBJ databases">
        <authorList>
            <person name="Han B."/>
            <person name="Lu T."/>
            <person name="Zhao Q."/>
            <person name="Huang X."/>
            <person name="Zhao Y."/>
        </authorList>
    </citation>
    <scope>NUCLEOTIDE SEQUENCE</scope>
</reference>
<dbReference type="Proteomes" id="UP000604825">
    <property type="component" value="Unassembled WGS sequence"/>
</dbReference>
<dbReference type="GO" id="GO:0010143">
    <property type="term" value="P:cutin biosynthetic process"/>
    <property type="evidence" value="ECO:0007669"/>
    <property type="project" value="TreeGrafter"/>
</dbReference>
<sequence length="437" mass="47196">MALTSDRFMSRALRIHRLVKRGLAAGLRRCSRGAATTAVQTAASPSPPALRQQGENAFAVDADALLLNPSPGAAFPPYFLAAVEAGGYARGLVLLALYPVLRALPCGARVRAMAMVSFCGLRRDEAARVGRAVLPKIFSREAPGVHAVEPALRALPKEAKVVAVSPTFPTVMVEAFLKEYVGFDAVAGRELKGGPRYLTGAMAELDTERVARSLDQTEKTTSCGYAPKPVVFHDGRLAFTPTAAAALAMYIYFPFGVVLAVIRIAIYILLPWRVSAVAAALTGVRVLSPIPLRRLTRDREVDRRRMSSMLARGDVIVCPEGTTCREPYLLRFSPLFAELAAEVTPEAVDARTSEFYATSTSPLAKSLDSVYFLMNPRPEYSVQFLKPVSTEGGKSSIEVANEVQRELASALGFQGTTLTRKDKYLLLSGNEGLLRSS</sequence>
<accession>A0A811RTK7</accession>
<dbReference type="AlphaFoldDB" id="A0A811RTK7"/>
<protein>
    <recommendedName>
        <fullName evidence="8">Glycerol-3-phosphate acyltransferase RAM2/GPAT1-8 HAD-like domain-containing protein</fullName>
    </recommendedName>
</protein>
<dbReference type="GO" id="GO:0016791">
    <property type="term" value="F:phosphatase activity"/>
    <property type="evidence" value="ECO:0007669"/>
    <property type="project" value="TreeGrafter"/>
</dbReference>
<dbReference type="OrthoDB" id="1854593at2759"/>
<feature type="domain" description="Glycerol-3-phosphate acyltransferase RAM2/GPAT1-8 HAD-like" evidence="8">
    <location>
        <begin position="60"/>
        <end position="219"/>
    </location>
</feature>
<dbReference type="GO" id="GO:0090447">
    <property type="term" value="F:glycerol-3-phosphate 2-O-acyltransferase activity"/>
    <property type="evidence" value="ECO:0007669"/>
    <property type="project" value="TreeGrafter"/>
</dbReference>
<name>A0A811RTK7_9POAL</name>
<dbReference type="PANTHER" id="PTHR15486:SF53">
    <property type="entry name" value="PHOSPHOLIPID_GLYCEROL ACYLTRANSFERASE DOMAIN-CONTAINING PROTEIN"/>
    <property type="match status" value="1"/>
</dbReference>
<keyword evidence="4 7" id="KW-0812">Transmembrane</keyword>
<evidence type="ECO:0000256" key="3">
    <source>
        <dbReference type="ARBA" id="ARBA00022679"/>
    </source>
</evidence>
<keyword evidence="3" id="KW-0808">Transferase</keyword>
<feature type="transmembrane region" description="Helical" evidence="7">
    <location>
        <begin position="247"/>
        <end position="270"/>
    </location>
</feature>
<dbReference type="SUPFAM" id="SSF69593">
    <property type="entry name" value="Glycerol-3-phosphate (1)-acyltransferase"/>
    <property type="match status" value="1"/>
</dbReference>
<dbReference type="GO" id="GO:0016020">
    <property type="term" value="C:membrane"/>
    <property type="evidence" value="ECO:0007669"/>
    <property type="project" value="UniProtKB-SubCell"/>
</dbReference>
<evidence type="ECO:0000256" key="2">
    <source>
        <dbReference type="ARBA" id="ARBA00007937"/>
    </source>
</evidence>
<gene>
    <name evidence="9" type="ORF">NCGR_LOCUS57260</name>
</gene>
<evidence type="ECO:0000256" key="4">
    <source>
        <dbReference type="ARBA" id="ARBA00022692"/>
    </source>
</evidence>
<keyword evidence="10" id="KW-1185">Reference proteome</keyword>
<dbReference type="InterPro" id="IPR056462">
    <property type="entry name" value="HAD_RAM2/GPAT1-8"/>
</dbReference>
<evidence type="ECO:0000256" key="1">
    <source>
        <dbReference type="ARBA" id="ARBA00004370"/>
    </source>
</evidence>
<evidence type="ECO:0000256" key="7">
    <source>
        <dbReference type="SAM" id="Phobius"/>
    </source>
</evidence>
<evidence type="ECO:0000256" key="6">
    <source>
        <dbReference type="ARBA" id="ARBA00023136"/>
    </source>
</evidence>
<feature type="transmembrane region" description="Helical" evidence="7">
    <location>
        <begin position="276"/>
        <end position="296"/>
    </location>
</feature>
<dbReference type="Pfam" id="PF23270">
    <property type="entry name" value="HAD_RAM2_N"/>
    <property type="match status" value="1"/>
</dbReference>
<proteinExistence type="inferred from homology"/>
<keyword evidence="6 7" id="KW-0472">Membrane</keyword>
<comment type="similarity">
    <text evidence="2">Belongs to the GPAT/DAPAT family.</text>
</comment>
<evidence type="ECO:0000313" key="9">
    <source>
        <dbReference type="EMBL" id="CAD6333162.1"/>
    </source>
</evidence>